<dbReference type="Pfam" id="PF07980">
    <property type="entry name" value="SusD_RagB"/>
    <property type="match status" value="1"/>
</dbReference>
<evidence type="ECO:0000256" key="3">
    <source>
        <dbReference type="ARBA" id="ARBA00022729"/>
    </source>
</evidence>
<accession>A0A512RKN0</accession>
<gene>
    <name evidence="8" type="ORF">CCY01nite_24700</name>
</gene>
<feature type="domain" description="RagB/SusD" evidence="6">
    <location>
        <begin position="329"/>
        <end position="480"/>
    </location>
</feature>
<reference evidence="8 9" key="1">
    <citation type="submission" date="2019-07" db="EMBL/GenBank/DDBJ databases">
        <title>Whole genome shotgun sequence of Chitinophaga cymbidii NBRC 109752.</title>
        <authorList>
            <person name="Hosoyama A."/>
            <person name="Uohara A."/>
            <person name="Ohji S."/>
            <person name="Ichikawa N."/>
        </authorList>
    </citation>
    <scope>NUCLEOTIDE SEQUENCE [LARGE SCALE GENOMIC DNA]</scope>
    <source>
        <strain evidence="8 9">NBRC 109752</strain>
    </source>
</reference>
<dbReference type="GO" id="GO:0009279">
    <property type="term" value="C:cell outer membrane"/>
    <property type="evidence" value="ECO:0007669"/>
    <property type="project" value="UniProtKB-SubCell"/>
</dbReference>
<dbReference type="InterPro" id="IPR033985">
    <property type="entry name" value="SusD-like_N"/>
</dbReference>
<evidence type="ECO:0000256" key="2">
    <source>
        <dbReference type="ARBA" id="ARBA00006275"/>
    </source>
</evidence>
<feature type="domain" description="SusD-like N-terminal" evidence="7">
    <location>
        <begin position="91"/>
        <end position="207"/>
    </location>
</feature>
<dbReference type="OrthoDB" id="5694214at2"/>
<dbReference type="Pfam" id="PF14322">
    <property type="entry name" value="SusD-like_3"/>
    <property type="match status" value="1"/>
</dbReference>
<evidence type="ECO:0000313" key="9">
    <source>
        <dbReference type="Proteomes" id="UP000321436"/>
    </source>
</evidence>
<dbReference type="AlphaFoldDB" id="A0A512RKN0"/>
<dbReference type="InterPro" id="IPR012944">
    <property type="entry name" value="SusD_RagB_dom"/>
</dbReference>
<sequence length="482" mass="54617">MKKHILKYCFIATLAMGTSCNDMLDTDIVSDIVGKDYWKTEGDSHAYLLGTYTQLRNAVNTTYYFEDRSDVFVPGLEGGPSNAWTQNLHVATAPSWLNFYKVISHCNLLLKHTPGIPFSDEADRNRILAETHFIRAYMYFWLVRSWGDVPLELEPTEDADHPQLARAPQADVMAQILADVNKAIELFPEDGFVNKSRASKPAAWALKADALLWKHKVLGGTDADLEDVITAADNASAGLSLEATYWHIYATDRKNGKEVIFSIYFQRDEKGDQYASQLKPRDIFVQDATNKGSIAFAKSGARSQYAPSPKLESIYAVNSADVRTKEAIIKAVKADGTIIGVFDNKMRGSNVSGNRYYDADIIIYRLSEMFLFKAEALAALNRPADAITELNRVRNRAKTGNYTGAEDKLSVEREILNERFRELYLELKRWPDLVRFHYANIINIYDEVPNLNDKRDLPLFFPISNTEMDRNTRLEQTDGYPE</sequence>
<evidence type="ECO:0000256" key="4">
    <source>
        <dbReference type="ARBA" id="ARBA00023136"/>
    </source>
</evidence>
<comment type="caution">
    <text evidence="8">The sequence shown here is derived from an EMBL/GenBank/DDBJ whole genome shotgun (WGS) entry which is preliminary data.</text>
</comment>
<dbReference type="SUPFAM" id="SSF48452">
    <property type="entry name" value="TPR-like"/>
    <property type="match status" value="1"/>
</dbReference>
<dbReference type="EMBL" id="BKAU01000002">
    <property type="protein sequence ID" value="GEP96210.1"/>
    <property type="molecule type" value="Genomic_DNA"/>
</dbReference>
<dbReference type="InterPro" id="IPR011990">
    <property type="entry name" value="TPR-like_helical_dom_sf"/>
</dbReference>
<comment type="similarity">
    <text evidence="2">Belongs to the SusD family.</text>
</comment>
<comment type="subcellular location">
    <subcellularLocation>
        <location evidence="1">Cell outer membrane</location>
    </subcellularLocation>
</comment>
<dbReference type="PROSITE" id="PS51257">
    <property type="entry name" value="PROKAR_LIPOPROTEIN"/>
    <property type="match status" value="1"/>
</dbReference>
<keyword evidence="3" id="KW-0732">Signal</keyword>
<dbReference type="RefSeq" id="WP_146861845.1">
    <property type="nucleotide sequence ID" value="NZ_BKAU01000002.1"/>
</dbReference>
<proteinExistence type="inferred from homology"/>
<evidence type="ECO:0000259" key="6">
    <source>
        <dbReference type="Pfam" id="PF07980"/>
    </source>
</evidence>
<evidence type="ECO:0008006" key="10">
    <source>
        <dbReference type="Google" id="ProtNLM"/>
    </source>
</evidence>
<evidence type="ECO:0000256" key="5">
    <source>
        <dbReference type="ARBA" id="ARBA00023237"/>
    </source>
</evidence>
<dbReference type="CDD" id="cd08977">
    <property type="entry name" value="SusD"/>
    <property type="match status" value="1"/>
</dbReference>
<keyword evidence="5" id="KW-0998">Cell outer membrane</keyword>
<evidence type="ECO:0000259" key="7">
    <source>
        <dbReference type="Pfam" id="PF14322"/>
    </source>
</evidence>
<name>A0A512RKN0_9BACT</name>
<dbReference type="Proteomes" id="UP000321436">
    <property type="component" value="Unassembled WGS sequence"/>
</dbReference>
<organism evidence="8 9">
    <name type="scientific">Chitinophaga cymbidii</name>
    <dbReference type="NCBI Taxonomy" id="1096750"/>
    <lineage>
        <taxon>Bacteria</taxon>
        <taxon>Pseudomonadati</taxon>
        <taxon>Bacteroidota</taxon>
        <taxon>Chitinophagia</taxon>
        <taxon>Chitinophagales</taxon>
        <taxon>Chitinophagaceae</taxon>
        <taxon>Chitinophaga</taxon>
    </lineage>
</organism>
<protein>
    <recommendedName>
        <fullName evidence="10">RagB/SusD family nutrient uptake outer membrane protein</fullName>
    </recommendedName>
</protein>
<keyword evidence="4" id="KW-0472">Membrane</keyword>
<dbReference type="Gene3D" id="1.25.40.390">
    <property type="match status" value="1"/>
</dbReference>
<evidence type="ECO:0000313" key="8">
    <source>
        <dbReference type="EMBL" id="GEP96210.1"/>
    </source>
</evidence>
<evidence type="ECO:0000256" key="1">
    <source>
        <dbReference type="ARBA" id="ARBA00004442"/>
    </source>
</evidence>
<keyword evidence="9" id="KW-1185">Reference proteome</keyword>